<dbReference type="GO" id="GO:0003700">
    <property type="term" value="F:DNA-binding transcription factor activity"/>
    <property type="evidence" value="ECO:0007669"/>
    <property type="project" value="InterPro"/>
</dbReference>
<feature type="compositionally biased region" description="Basic and acidic residues" evidence="1">
    <location>
        <begin position="386"/>
        <end position="397"/>
    </location>
</feature>
<feature type="compositionally biased region" description="Low complexity" evidence="1">
    <location>
        <begin position="440"/>
        <end position="456"/>
    </location>
</feature>
<dbReference type="InterPro" id="IPR035965">
    <property type="entry name" value="PAS-like_dom_sf"/>
</dbReference>
<feature type="domain" description="PAS" evidence="2">
    <location>
        <begin position="99"/>
        <end position="171"/>
    </location>
</feature>
<keyword evidence="4" id="KW-1185">Reference proteome</keyword>
<evidence type="ECO:0000313" key="4">
    <source>
        <dbReference type="Proteomes" id="UP001165085"/>
    </source>
</evidence>
<dbReference type="SMART" id="SM00091">
    <property type="entry name" value="PAS"/>
    <property type="match status" value="1"/>
</dbReference>
<proteinExistence type="predicted"/>
<dbReference type="OrthoDB" id="49155at2759"/>
<feature type="compositionally biased region" description="Basic and acidic residues" evidence="1">
    <location>
        <begin position="412"/>
        <end position="437"/>
    </location>
</feature>
<evidence type="ECO:0000313" key="3">
    <source>
        <dbReference type="EMBL" id="GMH76358.1"/>
    </source>
</evidence>
<comment type="caution">
    <text evidence="3">The sequence shown here is derived from an EMBL/GenBank/DDBJ whole genome shotgun (WGS) entry which is preliminary data.</text>
</comment>
<feature type="compositionally biased region" description="Low complexity" evidence="1">
    <location>
        <begin position="185"/>
        <end position="205"/>
    </location>
</feature>
<dbReference type="InterPro" id="IPR000014">
    <property type="entry name" value="PAS"/>
</dbReference>
<evidence type="ECO:0000256" key="1">
    <source>
        <dbReference type="SAM" id="MobiDB-lite"/>
    </source>
</evidence>
<feature type="compositionally biased region" description="Basic and acidic residues" evidence="1">
    <location>
        <begin position="239"/>
        <end position="250"/>
    </location>
</feature>
<feature type="compositionally biased region" description="Gly residues" evidence="1">
    <location>
        <begin position="477"/>
        <end position="486"/>
    </location>
</feature>
<dbReference type="PROSITE" id="PS50112">
    <property type="entry name" value="PAS"/>
    <property type="match status" value="1"/>
</dbReference>
<name>A0A9W7AWJ4_9STRA</name>
<reference evidence="4" key="1">
    <citation type="journal article" date="2023" name="Commun. Biol.">
        <title>Genome analysis of Parmales, the sister group of diatoms, reveals the evolutionary specialization of diatoms from phago-mixotrophs to photoautotrophs.</title>
        <authorList>
            <person name="Ban H."/>
            <person name="Sato S."/>
            <person name="Yoshikawa S."/>
            <person name="Yamada K."/>
            <person name="Nakamura Y."/>
            <person name="Ichinomiya M."/>
            <person name="Sato N."/>
            <person name="Blanc-Mathieu R."/>
            <person name="Endo H."/>
            <person name="Kuwata A."/>
            <person name="Ogata H."/>
        </authorList>
    </citation>
    <scope>NUCLEOTIDE SEQUENCE [LARGE SCALE GENOMIC DNA]</scope>
    <source>
        <strain evidence="4">NIES 3701</strain>
    </source>
</reference>
<dbReference type="SUPFAM" id="SSF55785">
    <property type="entry name" value="PYP-like sensor domain (PAS domain)"/>
    <property type="match status" value="1"/>
</dbReference>
<dbReference type="Proteomes" id="UP001165085">
    <property type="component" value="Unassembled WGS sequence"/>
</dbReference>
<feature type="compositionally biased region" description="Basic and acidic residues" evidence="1">
    <location>
        <begin position="175"/>
        <end position="184"/>
    </location>
</feature>
<protein>
    <recommendedName>
        <fullName evidence="2">PAS domain-containing protein</fullName>
    </recommendedName>
</protein>
<feature type="compositionally biased region" description="Basic and acidic residues" evidence="1">
    <location>
        <begin position="262"/>
        <end position="290"/>
    </location>
</feature>
<dbReference type="Gene3D" id="3.30.450.20">
    <property type="entry name" value="PAS domain"/>
    <property type="match status" value="1"/>
</dbReference>
<dbReference type="PROSITE" id="PS00036">
    <property type="entry name" value="BZIP_BASIC"/>
    <property type="match status" value="1"/>
</dbReference>
<dbReference type="AlphaFoldDB" id="A0A9W7AWJ4"/>
<accession>A0A9W7AWJ4</accession>
<gene>
    <name evidence="3" type="ORF">TrST_g6556</name>
</gene>
<feature type="region of interest" description="Disordered" evidence="1">
    <location>
        <begin position="369"/>
        <end position="495"/>
    </location>
</feature>
<sequence>MASPLDATLVPNLLILPKTGTLATGARSQQYELAALENHVTNLTNLGHHVPASILHRLNDLKNKEVKRTAKRAANRRSASTSRARKKALVEEITESNRRLKRQAIILNFLPDMIFAVNGATGKITFCSGKVTKILHHSEESLLAAPSFYSLMLPHSVPIIKRLISNTLRNNEKGFRAKEARDVSDMSSSSVARSNSPSSNDSSNALHNDALNNSSLNRNVLAHKSAMNDKQGAKGNGNELKDDVNGEKVTRNNANARLSSLRFREKEGRGKKRDRDGGKKGREEETRELSSEASSSEGNLADEEDGSFPSREDSGESFTGEINGGPAGGEQKILTSCKICLIRKDMSTVWCEATFNARVLEKEVLEPDGVGEGGVGSVGGQRKGKGREATKDVKREDGADEPVVEYLFSLRPIRDGEMAPEELRLTVKEDECSHSSSDRTNPVTTTSNSNSTSASNPPSPTPNSPVTGSVNGKKGRLGGGKGGGMKGLAVTTATDEKELSVIEGLLTLTGRNGK</sequence>
<dbReference type="InterPro" id="IPR004827">
    <property type="entry name" value="bZIP"/>
</dbReference>
<feature type="compositionally biased region" description="Gly residues" evidence="1">
    <location>
        <begin position="370"/>
        <end position="381"/>
    </location>
</feature>
<dbReference type="EMBL" id="BRXY01000196">
    <property type="protein sequence ID" value="GMH76358.1"/>
    <property type="molecule type" value="Genomic_DNA"/>
</dbReference>
<feature type="region of interest" description="Disordered" evidence="1">
    <location>
        <begin position="175"/>
        <end position="211"/>
    </location>
</feature>
<feature type="region of interest" description="Disordered" evidence="1">
    <location>
        <begin position="226"/>
        <end position="329"/>
    </location>
</feature>
<evidence type="ECO:0000259" key="2">
    <source>
        <dbReference type="PROSITE" id="PS50112"/>
    </source>
</evidence>
<organism evidence="3 4">
    <name type="scientific">Triparma strigata</name>
    <dbReference type="NCBI Taxonomy" id="1606541"/>
    <lineage>
        <taxon>Eukaryota</taxon>
        <taxon>Sar</taxon>
        <taxon>Stramenopiles</taxon>
        <taxon>Ochrophyta</taxon>
        <taxon>Bolidophyceae</taxon>
        <taxon>Parmales</taxon>
        <taxon>Triparmaceae</taxon>
        <taxon>Triparma</taxon>
    </lineage>
</organism>